<accession>A0A402B6Z0</accession>
<dbReference type="OrthoDB" id="9781415at2"/>
<keyword evidence="1" id="KW-0378">Hydrolase</keyword>
<organism evidence="4 5">
    <name type="scientific">Dictyobacter alpinus</name>
    <dbReference type="NCBI Taxonomy" id="2014873"/>
    <lineage>
        <taxon>Bacteria</taxon>
        <taxon>Bacillati</taxon>
        <taxon>Chloroflexota</taxon>
        <taxon>Ktedonobacteria</taxon>
        <taxon>Ktedonobacterales</taxon>
        <taxon>Dictyobacteraceae</taxon>
        <taxon>Dictyobacter</taxon>
    </lineage>
</organism>
<dbReference type="InterPro" id="IPR013078">
    <property type="entry name" value="His_Pase_superF_clade-1"/>
</dbReference>
<evidence type="ECO:0008006" key="6">
    <source>
        <dbReference type="Google" id="ProtNLM"/>
    </source>
</evidence>
<dbReference type="GO" id="GO:0005829">
    <property type="term" value="C:cytosol"/>
    <property type="evidence" value="ECO:0007669"/>
    <property type="project" value="TreeGrafter"/>
</dbReference>
<evidence type="ECO:0000256" key="3">
    <source>
        <dbReference type="PIRSR" id="PIRSR613078-2"/>
    </source>
</evidence>
<keyword evidence="5" id="KW-1185">Reference proteome</keyword>
<dbReference type="PANTHER" id="PTHR46517:SF1">
    <property type="entry name" value="FRUCTOSE-2,6-BISPHOSPHATASE TIGAR"/>
    <property type="match status" value="1"/>
</dbReference>
<dbReference type="CDD" id="cd07067">
    <property type="entry name" value="HP_PGM_like"/>
    <property type="match status" value="1"/>
</dbReference>
<dbReference type="GO" id="GO:0045820">
    <property type="term" value="P:negative regulation of glycolytic process"/>
    <property type="evidence" value="ECO:0007669"/>
    <property type="project" value="TreeGrafter"/>
</dbReference>
<dbReference type="GO" id="GO:0043456">
    <property type="term" value="P:regulation of pentose-phosphate shunt"/>
    <property type="evidence" value="ECO:0007669"/>
    <property type="project" value="TreeGrafter"/>
</dbReference>
<dbReference type="EMBL" id="BIFT01000001">
    <property type="protein sequence ID" value="GCE27125.1"/>
    <property type="molecule type" value="Genomic_DNA"/>
</dbReference>
<dbReference type="PROSITE" id="PS00175">
    <property type="entry name" value="PG_MUTASE"/>
    <property type="match status" value="1"/>
</dbReference>
<dbReference type="InterPro" id="IPR029033">
    <property type="entry name" value="His_PPase_superfam"/>
</dbReference>
<proteinExistence type="predicted"/>
<protein>
    <recommendedName>
        <fullName evidence="6">Alpha-ribazole phosphatase</fullName>
    </recommendedName>
</protein>
<name>A0A402B6Z0_9CHLR</name>
<evidence type="ECO:0000313" key="5">
    <source>
        <dbReference type="Proteomes" id="UP000287171"/>
    </source>
</evidence>
<dbReference type="GO" id="GO:0004331">
    <property type="term" value="F:fructose-2,6-bisphosphate 2-phosphatase activity"/>
    <property type="evidence" value="ECO:0007669"/>
    <property type="project" value="TreeGrafter"/>
</dbReference>
<sequence length="219" mass="24460">MVNVAPTRLLLVRHGETLANREFRYIGTRDDTLSERGVMQAQRLAQTLAPLSIGAVYSSPLRRASQTAQAIAAQQQLTVQHLDGLREGNFGNWEGLSRAEVLARSAEDARQLQAWEQDPTQAPPDGESFMHVQQRVVAEIVRLVQKHPGQTLVLVSHVGPIKVLLCYALQSPLTTLFRIFLDPATISVIDWKKEPLVRLVNSHAHPGWEEARWLQIGTL</sequence>
<gene>
    <name evidence="4" type="ORF">KDA_26090</name>
</gene>
<feature type="binding site" evidence="3">
    <location>
        <begin position="13"/>
        <end position="20"/>
    </location>
    <ligand>
        <name>substrate</name>
    </ligand>
</feature>
<dbReference type="SMART" id="SM00855">
    <property type="entry name" value="PGAM"/>
    <property type="match status" value="1"/>
</dbReference>
<dbReference type="RefSeq" id="WP_126627504.1">
    <property type="nucleotide sequence ID" value="NZ_BIFT01000001.1"/>
</dbReference>
<dbReference type="InterPro" id="IPR051695">
    <property type="entry name" value="Phosphoglycerate_Mutase"/>
</dbReference>
<evidence type="ECO:0000313" key="4">
    <source>
        <dbReference type="EMBL" id="GCE27125.1"/>
    </source>
</evidence>
<feature type="active site" description="Tele-phosphohistidine intermediate" evidence="2">
    <location>
        <position position="14"/>
    </location>
</feature>
<feature type="binding site" evidence="3">
    <location>
        <position position="63"/>
    </location>
    <ligand>
        <name>substrate</name>
    </ligand>
</feature>
<dbReference type="AlphaFoldDB" id="A0A402B6Z0"/>
<evidence type="ECO:0000256" key="2">
    <source>
        <dbReference type="PIRSR" id="PIRSR613078-1"/>
    </source>
</evidence>
<reference evidence="5" key="1">
    <citation type="submission" date="2018-12" db="EMBL/GenBank/DDBJ databases">
        <title>Tengunoibacter tsumagoiensis gen. nov., sp. nov., Dictyobacter kobayashii sp. nov., D. alpinus sp. nov., and D. joshuensis sp. nov. and description of Dictyobacteraceae fam. nov. within the order Ktedonobacterales isolated from Tengu-no-mugimeshi.</title>
        <authorList>
            <person name="Wang C.M."/>
            <person name="Zheng Y."/>
            <person name="Sakai Y."/>
            <person name="Toyoda A."/>
            <person name="Minakuchi Y."/>
            <person name="Abe K."/>
            <person name="Yokota A."/>
            <person name="Yabe S."/>
        </authorList>
    </citation>
    <scope>NUCLEOTIDE SEQUENCE [LARGE SCALE GENOMIC DNA]</scope>
    <source>
        <strain evidence="5">Uno16</strain>
    </source>
</reference>
<evidence type="ECO:0000256" key="1">
    <source>
        <dbReference type="ARBA" id="ARBA00022801"/>
    </source>
</evidence>
<dbReference type="InterPro" id="IPR001345">
    <property type="entry name" value="PG/BPGM_mutase_AS"/>
</dbReference>
<dbReference type="Gene3D" id="3.40.50.1240">
    <property type="entry name" value="Phosphoglycerate mutase-like"/>
    <property type="match status" value="1"/>
</dbReference>
<feature type="active site" description="Proton donor/acceptor" evidence="2">
    <location>
        <position position="87"/>
    </location>
</feature>
<dbReference type="Pfam" id="PF00300">
    <property type="entry name" value="His_Phos_1"/>
    <property type="match status" value="1"/>
</dbReference>
<comment type="caution">
    <text evidence="4">The sequence shown here is derived from an EMBL/GenBank/DDBJ whole genome shotgun (WGS) entry which is preliminary data.</text>
</comment>
<dbReference type="PANTHER" id="PTHR46517">
    <property type="entry name" value="FRUCTOSE-2,6-BISPHOSPHATASE TIGAR"/>
    <property type="match status" value="1"/>
</dbReference>
<dbReference type="SUPFAM" id="SSF53254">
    <property type="entry name" value="Phosphoglycerate mutase-like"/>
    <property type="match status" value="1"/>
</dbReference>
<dbReference type="Proteomes" id="UP000287171">
    <property type="component" value="Unassembled WGS sequence"/>
</dbReference>